<keyword evidence="8" id="KW-0862">Zinc</keyword>
<evidence type="ECO:0000313" key="12">
    <source>
        <dbReference type="EMBL" id="CAA7395826.1"/>
    </source>
</evidence>
<accession>A0A7I8KF10</accession>
<evidence type="ECO:0000259" key="10">
    <source>
        <dbReference type="PROSITE" id="PS50089"/>
    </source>
</evidence>
<evidence type="ECO:0000256" key="6">
    <source>
        <dbReference type="ARBA" id="ARBA00022771"/>
    </source>
</evidence>
<dbReference type="InterPro" id="IPR001841">
    <property type="entry name" value="Znf_RING"/>
</dbReference>
<name>A0A7I8KF10_SPIIN</name>
<evidence type="ECO:0000256" key="7">
    <source>
        <dbReference type="ARBA" id="ARBA00022786"/>
    </source>
</evidence>
<dbReference type="PROSITE" id="PS00518">
    <property type="entry name" value="ZF_RING_1"/>
    <property type="match status" value="1"/>
</dbReference>
<keyword evidence="7" id="KW-0833">Ubl conjugation pathway</keyword>
<feature type="domain" description="RING-type" evidence="10">
    <location>
        <begin position="223"/>
        <end position="272"/>
    </location>
</feature>
<dbReference type="PROSITE" id="PS51382">
    <property type="entry name" value="SPX"/>
    <property type="match status" value="1"/>
</dbReference>
<proteinExistence type="predicted"/>
<comment type="pathway">
    <text evidence="2">Protein modification; protein ubiquitination.</text>
</comment>
<sequence length="328" mass="37872">MKFGEVFKEYLQREQEQLNKCSHVEYKRLKKVLKSCRICRACSDKGDESTSPSEAYEYDSCQLCDQKFFDELAKEASEISGYFTSRARHLVHRHDSPSLRRYLWCLRQCFADKQLTMFQEGKMLIDYVTINAIAVRKILKKYDKVHCSVNGRKFKMKMRAQQIEPLQSPWLIELGALCMNFNGSSIDGSGMFFQELSCDLSDTEPIIKLILSDSVELNYSLTCAICLEIVFHPFALGCGHLFCKGCACSAASLFFFEDLKAASPEAKCPVCRAVGVYANAIHMVEVDLLLKKRCPDYWKERKNAERAELVKQSKEYWNMQTKYMIGYY</sequence>
<dbReference type="InterPro" id="IPR004331">
    <property type="entry name" value="SPX_dom"/>
</dbReference>
<dbReference type="UniPathway" id="UPA00143"/>
<dbReference type="SUPFAM" id="SSF57850">
    <property type="entry name" value="RING/U-box"/>
    <property type="match status" value="1"/>
</dbReference>
<dbReference type="OrthoDB" id="6105938at2759"/>
<evidence type="ECO:0000313" key="13">
    <source>
        <dbReference type="Proteomes" id="UP000663760"/>
    </source>
</evidence>
<keyword evidence="5" id="KW-0479">Metal-binding</keyword>
<dbReference type="Gene3D" id="3.30.40.10">
    <property type="entry name" value="Zinc/RING finger domain, C3HC4 (zinc finger)"/>
    <property type="match status" value="1"/>
</dbReference>
<evidence type="ECO:0000256" key="4">
    <source>
        <dbReference type="ARBA" id="ARBA00022679"/>
    </source>
</evidence>
<reference evidence="12" key="1">
    <citation type="submission" date="2020-02" db="EMBL/GenBank/DDBJ databases">
        <authorList>
            <person name="Scholz U."/>
            <person name="Mascher M."/>
            <person name="Fiebig A."/>
        </authorList>
    </citation>
    <scope>NUCLEOTIDE SEQUENCE</scope>
</reference>
<dbReference type="GO" id="GO:0016567">
    <property type="term" value="P:protein ubiquitination"/>
    <property type="evidence" value="ECO:0007669"/>
    <property type="project" value="UniProtKB-UniPathway"/>
</dbReference>
<dbReference type="SMART" id="SM00184">
    <property type="entry name" value="RING"/>
    <property type="match status" value="1"/>
</dbReference>
<evidence type="ECO:0000256" key="9">
    <source>
        <dbReference type="PROSITE-ProRule" id="PRU00175"/>
    </source>
</evidence>
<comment type="catalytic activity">
    <reaction evidence="1">
        <text>S-ubiquitinyl-[E2 ubiquitin-conjugating enzyme]-L-cysteine + [acceptor protein]-L-lysine = [E2 ubiquitin-conjugating enzyme]-L-cysteine + N(6)-ubiquitinyl-[acceptor protein]-L-lysine.</text>
        <dbReference type="EC" id="2.3.2.27"/>
    </reaction>
</comment>
<dbReference type="EMBL" id="LR746268">
    <property type="protein sequence ID" value="CAA7395826.1"/>
    <property type="molecule type" value="Genomic_DNA"/>
</dbReference>
<gene>
    <name evidence="12" type="ORF">SI8410_05006489</name>
</gene>
<evidence type="ECO:0000256" key="2">
    <source>
        <dbReference type="ARBA" id="ARBA00004906"/>
    </source>
</evidence>
<dbReference type="Pfam" id="PF13445">
    <property type="entry name" value="zf-RING_UBOX"/>
    <property type="match status" value="1"/>
</dbReference>
<feature type="domain" description="SPX" evidence="11">
    <location>
        <begin position="1"/>
        <end position="156"/>
    </location>
</feature>
<dbReference type="GO" id="GO:0061630">
    <property type="term" value="F:ubiquitin protein ligase activity"/>
    <property type="evidence" value="ECO:0007669"/>
    <property type="project" value="UniProtKB-EC"/>
</dbReference>
<dbReference type="InterPro" id="IPR017907">
    <property type="entry name" value="Znf_RING_CS"/>
</dbReference>
<organism evidence="12 13">
    <name type="scientific">Spirodela intermedia</name>
    <name type="common">Intermediate duckweed</name>
    <dbReference type="NCBI Taxonomy" id="51605"/>
    <lineage>
        <taxon>Eukaryota</taxon>
        <taxon>Viridiplantae</taxon>
        <taxon>Streptophyta</taxon>
        <taxon>Embryophyta</taxon>
        <taxon>Tracheophyta</taxon>
        <taxon>Spermatophyta</taxon>
        <taxon>Magnoliopsida</taxon>
        <taxon>Liliopsida</taxon>
        <taxon>Araceae</taxon>
        <taxon>Lemnoideae</taxon>
        <taxon>Spirodela</taxon>
    </lineage>
</organism>
<dbReference type="InterPro" id="IPR033326">
    <property type="entry name" value="BAH1"/>
</dbReference>
<dbReference type="EC" id="2.3.2.27" evidence="3"/>
<dbReference type="InterPro" id="IPR027370">
    <property type="entry name" value="Znf-RING_euk"/>
</dbReference>
<keyword evidence="4" id="KW-0808">Transferase</keyword>
<dbReference type="Proteomes" id="UP000663760">
    <property type="component" value="Chromosome 5"/>
</dbReference>
<keyword evidence="6 9" id="KW-0863">Zinc-finger</keyword>
<keyword evidence="13" id="KW-1185">Reference proteome</keyword>
<evidence type="ECO:0000256" key="3">
    <source>
        <dbReference type="ARBA" id="ARBA00012483"/>
    </source>
</evidence>
<dbReference type="PANTHER" id="PTHR46764">
    <property type="entry name" value="E3 UBIQUITIN-PROTEIN LIGASE BAH1"/>
    <property type="match status" value="1"/>
</dbReference>
<dbReference type="AlphaFoldDB" id="A0A7I8KF10"/>
<evidence type="ECO:0000256" key="8">
    <source>
        <dbReference type="ARBA" id="ARBA00022833"/>
    </source>
</evidence>
<dbReference type="GO" id="GO:0008270">
    <property type="term" value="F:zinc ion binding"/>
    <property type="evidence" value="ECO:0007669"/>
    <property type="project" value="UniProtKB-KW"/>
</dbReference>
<protein>
    <recommendedName>
        <fullName evidence="3">RING-type E3 ubiquitin transferase</fullName>
        <ecNumber evidence="3">2.3.2.27</ecNumber>
    </recommendedName>
</protein>
<dbReference type="InterPro" id="IPR013083">
    <property type="entry name" value="Znf_RING/FYVE/PHD"/>
</dbReference>
<evidence type="ECO:0000256" key="5">
    <source>
        <dbReference type="ARBA" id="ARBA00022723"/>
    </source>
</evidence>
<evidence type="ECO:0000259" key="11">
    <source>
        <dbReference type="PROSITE" id="PS51382"/>
    </source>
</evidence>
<dbReference type="PROSITE" id="PS50089">
    <property type="entry name" value="ZF_RING_2"/>
    <property type="match status" value="1"/>
</dbReference>
<evidence type="ECO:0000256" key="1">
    <source>
        <dbReference type="ARBA" id="ARBA00000900"/>
    </source>
</evidence>
<dbReference type="PANTHER" id="PTHR46764:SF2">
    <property type="entry name" value="E3 UBIQUITIN-PROTEIN LIGASE BAH1-LIKE-RELATED"/>
    <property type="match status" value="1"/>
</dbReference>